<dbReference type="InterPro" id="IPR000225">
    <property type="entry name" value="Armadillo"/>
</dbReference>
<sequence length="199" mass="22213">MASLCGNICLPRCIDHAEAKKVLVGLVTMAAGDPQECLILTLTSLCCDRVDDSKWAIIVVGGIPHLVQMLETGSQKAREGAAHILWNLCCHSEDIRARIENAGAGNNLFCHNGRRYHNDSNDKMKRLFLVTERQYHMHHPLSVSSKNFHAAECPQHLSLIILLVLSHPVSRFMLFMVREEKGTQQMMGDTGTVADIQRQ</sequence>
<name>A0A4U5R7L4_POPAL</name>
<comment type="caution">
    <text evidence="3">The sequence shown here is derived from an EMBL/GenBank/DDBJ whole genome shotgun (WGS) entry which is preliminary data.</text>
</comment>
<dbReference type="GO" id="GO:0010330">
    <property type="term" value="C:cellulose synthase complex"/>
    <property type="evidence" value="ECO:0007669"/>
    <property type="project" value="InterPro"/>
</dbReference>
<dbReference type="EMBL" id="RCHU01000001">
    <property type="protein sequence ID" value="TKS18605.1"/>
    <property type="molecule type" value="Genomic_DNA"/>
</dbReference>
<dbReference type="GO" id="GO:0051211">
    <property type="term" value="P:anisotropic cell growth"/>
    <property type="evidence" value="ECO:0007669"/>
    <property type="project" value="InterPro"/>
</dbReference>
<evidence type="ECO:0000256" key="2">
    <source>
        <dbReference type="PROSITE-ProRule" id="PRU00259"/>
    </source>
</evidence>
<dbReference type="Gene3D" id="1.25.10.10">
    <property type="entry name" value="Leucine-rich Repeat Variant"/>
    <property type="match status" value="1"/>
</dbReference>
<dbReference type="STRING" id="43335.A0A4U5R7L4"/>
<dbReference type="InterPro" id="IPR016024">
    <property type="entry name" value="ARM-type_fold"/>
</dbReference>
<keyword evidence="1" id="KW-0677">Repeat</keyword>
<proteinExistence type="predicted"/>
<dbReference type="Pfam" id="PF00514">
    <property type="entry name" value="Arm"/>
    <property type="match status" value="1"/>
</dbReference>
<feature type="repeat" description="ARM" evidence="2">
    <location>
        <begin position="61"/>
        <end position="103"/>
    </location>
</feature>
<dbReference type="PROSITE" id="PS50176">
    <property type="entry name" value="ARM_REPEAT"/>
    <property type="match status" value="1"/>
</dbReference>
<dbReference type="PANTHER" id="PTHR46369">
    <property type="entry name" value="PROTEIN CELLULOSE SYNTHASE INTERACTIVE 1"/>
    <property type="match status" value="1"/>
</dbReference>
<dbReference type="SUPFAM" id="SSF48371">
    <property type="entry name" value="ARM repeat"/>
    <property type="match status" value="1"/>
</dbReference>
<gene>
    <name evidence="3" type="ORF">D5086_0000002740</name>
</gene>
<dbReference type="InterPro" id="IPR044297">
    <property type="entry name" value="CSI1/2/3"/>
</dbReference>
<evidence type="ECO:0000256" key="1">
    <source>
        <dbReference type="ARBA" id="ARBA00022737"/>
    </source>
</evidence>
<evidence type="ECO:0000313" key="3">
    <source>
        <dbReference type="EMBL" id="TKS18605.1"/>
    </source>
</evidence>
<reference evidence="3" key="1">
    <citation type="submission" date="2018-10" db="EMBL/GenBank/DDBJ databases">
        <title>Population genomic analysis revealed the cold adaptation of white poplar.</title>
        <authorList>
            <person name="Liu Y.-J."/>
        </authorList>
    </citation>
    <scope>NUCLEOTIDE SEQUENCE [LARGE SCALE GENOMIC DNA]</scope>
    <source>
        <strain evidence="3">PAL-ZL1</strain>
    </source>
</reference>
<accession>A0A4U5R7L4</accession>
<dbReference type="GO" id="GO:2001006">
    <property type="term" value="P:regulation of cellulose biosynthetic process"/>
    <property type="evidence" value="ECO:0007669"/>
    <property type="project" value="InterPro"/>
</dbReference>
<dbReference type="GO" id="GO:0008017">
    <property type="term" value="F:microtubule binding"/>
    <property type="evidence" value="ECO:0007669"/>
    <property type="project" value="InterPro"/>
</dbReference>
<dbReference type="InterPro" id="IPR011989">
    <property type="entry name" value="ARM-like"/>
</dbReference>
<dbReference type="PANTHER" id="PTHR46369:SF1">
    <property type="entry name" value="PROTEIN CELLULOSE SYNTHASE INTERACTIVE 3"/>
    <property type="match status" value="1"/>
</dbReference>
<dbReference type="AlphaFoldDB" id="A0A4U5R7L4"/>
<protein>
    <submittedName>
        <fullName evidence="3">Uncharacterized protein</fullName>
    </submittedName>
</protein>
<organism evidence="3">
    <name type="scientific">Populus alba</name>
    <name type="common">White poplar</name>
    <dbReference type="NCBI Taxonomy" id="43335"/>
    <lineage>
        <taxon>Eukaryota</taxon>
        <taxon>Viridiplantae</taxon>
        <taxon>Streptophyta</taxon>
        <taxon>Embryophyta</taxon>
        <taxon>Tracheophyta</taxon>
        <taxon>Spermatophyta</taxon>
        <taxon>Magnoliopsida</taxon>
        <taxon>eudicotyledons</taxon>
        <taxon>Gunneridae</taxon>
        <taxon>Pentapetalae</taxon>
        <taxon>rosids</taxon>
        <taxon>fabids</taxon>
        <taxon>Malpighiales</taxon>
        <taxon>Salicaceae</taxon>
        <taxon>Saliceae</taxon>
        <taxon>Populus</taxon>
    </lineage>
</organism>